<evidence type="ECO:0000256" key="12">
    <source>
        <dbReference type="ARBA" id="ARBA00023242"/>
    </source>
</evidence>
<evidence type="ECO:0000259" key="14">
    <source>
        <dbReference type="PROSITE" id="PS51193"/>
    </source>
</evidence>
<dbReference type="GO" id="GO:0003677">
    <property type="term" value="F:DNA binding"/>
    <property type="evidence" value="ECO:0007669"/>
    <property type="project" value="InterPro"/>
</dbReference>
<dbReference type="PANTHER" id="PTHR11472:SF41">
    <property type="entry name" value="ATP-DEPENDENT DNA HELICASE DDX11-RELATED"/>
    <property type="match status" value="1"/>
</dbReference>
<comment type="cofactor">
    <cofactor evidence="1">
        <name>[4Fe-4S] cluster</name>
        <dbReference type="ChEBI" id="CHEBI:49883"/>
    </cofactor>
</comment>
<dbReference type="Proteomes" id="UP000623129">
    <property type="component" value="Unassembled WGS sequence"/>
</dbReference>
<dbReference type="NCBIfam" id="TIGR00604">
    <property type="entry name" value="rad3"/>
    <property type="match status" value="1"/>
</dbReference>
<evidence type="ECO:0000256" key="13">
    <source>
        <dbReference type="SAM" id="MobiDB-lite"/>
    </source>
</evidence>
<dbReference type="PANTHER" id="PTHR11472">
    <property type="entry name" value="DNA REPAIR DEAD HELICASE RAD3/XP-D SUBFAMILY MEMBER"/>
    <property type="match status" value="1"/>
</dbReference>
<organism evidence="15 16">
    <name type="scientific">Carex littledalei</name>
    <dbReference type="NCBI Taxonomy" id="544730"/>
    <lineage>
        <taxon>Eukaryota</taxon>
        <taxon>Viridiplantae</taxon>
        <taxon>Streptophyta</taxon>
        <taxon>Embryophyta</taxon>
        <taxon>Tracheophyta</taxon>
        <taxon>Spermatophyta</taxon>
        <taxon>Magnoliopsida</taxon>
        <taxon>Liliopsida</taxon>
        <taxon>Poales</taxon>
        <taxon>Cyperaceae</taxon>
        <taxon>Cyperoideae</taxon>
        <taxon>Cariceae</taxon>
        <taxon>Carex</taxon>
        <taxon>Carex subgen. Euthyceras</taxon>
    </lineage>
</organism>
<evidence type="ECO:0000256" key="1">
    <source>
        <dbReference type="ARBA" id="ARBA00001966"/>
    </source>
</evidence>
<evidence type="ECO:0000256" key="8">
    <source>
        <dbReference type="ARBA" id="ARBA00022840"/>
    </source>
</evidence>
<comment type="caution">
    <text evidence="15">The sequence shown here is derived from an EMBL/GenBank/DDBJ whole genome shotgun (WGS) entry which is preliminary data.</text>
</comment>
<sequence>MADEKPDTPNPTRRNFPAFPFDPYPIQFEFMCFLYESLNKGGIAMLESPTGTGKTLSIICSALQWLVDRRNQPAKQNSPSSSNKNEGYEDEPDWMRDFTAPSPVPEKRTTKSKPKVPEKKAPKMPEKFGEEVREEDEREFLLDDYESEDEGMERLKRKVKKCSGCYSSSSEEEEDLEEEVKPKIYFASRTHSQLSQFVKEFRRTKFASELNVVCLGSRKNLCINPAVLKLGNASRMNERCLELQHNKKEVKVEVQNENGRKAKKKVSSGCPMLKKQSLRKQFRNEALDNGALDIEDLVHLGNKIGTCPYYGARDMIRSADLVILPYQSLLLRSARESLGLDLKGNIVIIDEAHNLADSLTSMYNSKVTYSQLNRVLSHLEAYFKRFCNLLGAGNRRYIQTLIVLSKYFIKFLSNSSNNSTNGTMTINEFLFSLDIDNINLVKLCQYVKESKIVHKVSGYGDKLISTSQSGEQIFQEGSLVSDFQSMADILLSLMNNNTDGRVVISKQKSSLESAEEGHLKFVMLSGEKIFSEVVEDAHAVIMAGGTLQPIEETRVRLFPKVPSEEIKFFTCNHIVPPESILPMAISRGPSGLTFDFSYNFRSSPQMIEELGRFLSNIVAVVPEGMVVFFASYEYERTVYDAWNLSGILAKISKKKQVFREPKSSTEVESTLKNYKEAIESCKSVKKETETSCAGINGAILLAVVGGKISEGINFSDGMGRCVVMVGLPYPSPSDLELVERIKHIEGISCSDSSYNAESGFAVLKRCSNKGRDYYENLCMKAVNQSIGRAIRHINDYAAMLLVDARYTSNQSRNNSSPRDKLPKWIKDRLVCSTEGYGEVHRSLVQFFRLNKQKHVT</sequence>
<dbReference type="CDD" id="cd18788">
    <property type="entry name" value="SF2_C_XPD"/>
    <property type="match status" value="1"/>
</dbReference>
<evidence type="ECO:0000256" key="7">
    <source>
        <dbReference type="ARBA" id="ARBA00022806"/>
    </source>
</evidence>
<dbReference type="GO" id="GO:0051536">
    <property type="term" value="F:iron-sulfur cluster binding"/>
    <property type="evidence" value="ECO:0007669"/>
    <property type="project" value="UniProtKB-KW"/>
</dbReference>
<feature type="compositionally biased region" description="Polar residues" evidence="13">
    <location>
        <begin position="73"/>
        <end position="85"/>
    </location>
</feature>
<dbReference type="AlphaFoldDB" id="A0A833V8L9"/>
<dbReference type="Gene3D" id="3.40.50.300">
    <property type="entry name" value="P-loop containing nucleotide triphosphate hydrolases"/>
    <property type="match status" value="3"/>
</dbReference>
<dbReference type="Pfam" id="PF06733">
    <property type="entry name" value="DEAD_2"/>
    <property type="match status" value="1"/>
</dbReference>
<keyword evidence="5" id="KW-0547">Nucleotide-binding</keyword>
<evidence type="ECO:0000256" key="10">
    <source>
        <dbReference type="ARBA" id="ARBA00023014"/>
    </source>
</evidence>
<dbReference type="OrthoDB" id="267079at2759"/>
<evidence type="ECO:0000256" key="3">
    <source>
        <dbReference type="ARBA" id="ARBA00008435"/>
    </source>
</evidence>
<evidence type="ECO:0000313" key="15">
    <source>
        <dbReference type="EMBL" id="KAF3328691.1"/>
    </source>
</evidence>
<accession>A0A833V8L9</accession>
<keyword evidence="6" id="KW-0378">Hydrolase</keyword>
<dbReference type="SMART" id="SM00488">
    <property type="entry name" value="DEXDc2"/>
    <property type="match status" value="1"/>
</dbReference>
<dbReference type="FunFam" id="3.40.50.300:FF:001250">
    <property type="entry name" value="Putative ATP-dependent RNA helicase DDX11"/>
    <property type="match status" value="1"/>
</dbReference>
<dbReference type="GO" id="GO:0034085">
    <property type="term" value="P:establishment of sister chromatid cohesion"/>
    <property type="evidence" value="ECO:0007669"/>
    <property type="project" value="TreeGrafter"/>
</dbReference>
<dbReference type="GO" id="GO:0016818">
    <property type="term" value="F:hydrolase activity, acting on acid anhydrides, in phosphorus-containing anhydrides"/>
    <property type="evidence" value="ECO:0007669"/>
    <property type="project" value="InterPro"/>
</dbReference>
<evidence type="ECO:0000313" key="16">
    <source>
        <dbReference type="Proteomes" id="UP000623129"/>
    </source>
</evidence>
<dbReference type="GO" id="GO:0046872">
    <property type="term" value="F:metal ion binding"/>
    <property type="evidence" value="ECO:0007669"/>
    <property type="project" value="UniProtKB-KW"/>
</dbReference>
<evidence type="ECO:0000256" key="11">
    <source>
        <dbReference type="ARBA" id="ARBA00023235"/>
    </source>
</evidence>
<name>A0A833V8L9_9POAL</name>
<evidence type="ECO:0000256" key="5">
    <source>
        <dbReference type="ARBA" id="ARBA00022741"/>
    </source>
</evidence>
<reference evidence="15" key="1">
    <citation type="submission" date="2020-01" db="EMBL/GenBank/DDBJ databases">
        <title>Genome sequence of Kobresia littledalei, the first chromosome-level genome in the family Cyperaceae.</title>
        <authorList>
            <person name="Qu G."/>
        </authorList>
    </citation>
    <scope>NUCLEOTIDE SEQUENCE</scope>
    <source>
        <strain evidence="15">C.B.Clarke</strain>
        <tissue evidence="15">Leaf</tissue>
    </source>
</reference>
<dbReference type="Pfam" id="PF13307">
    <property type="entry name" value="Helicase_C_2"/>
    <property type="match status" value="1"/>
</dbReference>
<feature type="compositionally biased region" description="Basic and acidic residues" evidence="13">
    <location>
        <begin position="105"/>
        <end position="131"/>
    </location>
</feature>
<feature type="region of interest" description="Disordered" evidence="13">
    <location>
        <begin position="71"/>
        <end position="135"/>
    </location>
</feature>
<dbReference type="EMBL" id="SWLB01000015">
    <property type="protein sequence ID" value="KAF3328691.1"/>
    <property type="molecule type" value="Genomic_DNA"/>
</dbReference>
<dbReference type="InterPro" id="IPR006555">
    <property type="entry name" value="ATP-dep_Helicase_C"/>
</dbReference>
<evidence type="ECO:0000256" key="2">
    <source>
        <dbReference type="ARBA" id="ARBA00004123"/>
    </source>
</evidence>
<dbReference type="GO" id="GO:0006139">
    <property type="term" value="P:nucleobase-containing compound metabolic process"/>
    <property type="evidence" value="ECO:0007669"/>
    <property type="project" value="InterPro"/>
</dbReference>
<comment type="similarity">
    <text evidence="3">Belongs to the DEAD box helicase family. DEAH subfamily. DDX11/CHL1 sub-subfamily.</text>
</comment>
<keyword evidence="7 15" id="KW-0347">Helicase</keyword>
<dbReference type="InterPro" id="IPR027417">
    <property type="entry name" value="P-loop_NTPase"/>
</dbReference>
<dbReference type="InterPro" id="IPR014001">
    <property type="entry name" value="Helicase_ATP-bd"/>
</dbReference>
<keyword evidence="12" id="KW-0539">Nucleus</keyword>
<protein>
    <submittedName>
        <fullName evidence="15">Putative ATP-dependent RNA helicase DDX11</fullName>
    </submittedName>
</protein>
<dbReference type="PROSITE" id="PS51193">
    <property type="entry name" value="HELICASE_ATP_BIND_2"/>
    <property type="match status" value="1"/>
</dbReference>
<proteinExistence type="inferred from homology"/>
<dbReference type="InterPro" id="IPR013020">
    <property type="entry name" value="Rad3/Chl1-like"/>
</dbReference>
<keyword evidence="10" id="KW-0411">Iron-sulfur</keyword>
<keyword evidence="16" id="KW-1185">Reference proteome</keyword>
<dbReference type="SUPFAM" id="SSF52540">
    <property type="entry name" value="P-loop containing nucleoside triphosphate hydrolases"/>
    <property type="match status" value="1"/>
</dbReference>
<dbReference type="SMART" id="SM00491">
    <property type="entry name" value="HELICc2"/>
    <property type="match status" value="1"/>
</dbReference>
<keyword evidence="8" id="KW-0067">ATP-binding</keyword>
<dbReference type="GO" id="GO:0005634">
    <property type="term" value="C:nucleus"/>
    <property type="evidence" value="ECO:0007669"/>
    <property type="project" value="UniProtKB-SubCell"/>
</dbReference>
<evidence type="ECO:0000256" key="4">
    <source>
        <dbReference type="ARBA" id="ARBA00022723"/>
    </source>
</evidence>
<evidence type="ECO:0000256" key="9">
    <source>
        <dbReference type="ARBA" id="ARBA00023004"/>
    </source>
</evidence>
<feature type="domain" description="Helicase ATP-binding" evidence="14">
    <location>
        <begin position="13"/>
        <end position="401"/>
    </location>
</feature>
<keyword evidence="4" id="KW-0479">Metal-binding</keyword>
<comment type="subcellular location">
    <subcellularLocation>
        <location evidence="2">Nucleus</location>
    </subcellularLocation>
</comment>
<dbReference type="InterPro" id="IPR010614">
    <property type="entry name" value="RAD3-like_helicase_DEAD"/>
</dbReference>
<dbReference type="GO" id="GO:0005524">
    <property type="term" value="F:ATP binding"/>
    <property type="evidence" value="ECO:0007669"/>
    <property type="project" value="UniProtKB-KW"/>
</dbReference>
<gene>
    <name evidence="15" type="ORF">FCM35_KLT05769</name>
</gene>
<keyword evidence="11" id="KW-0413">Isomerase</keyword>
<dbReference type="InterPro" id="IPR006554">
    <property type="entry name" value="Helicase-like_DEXD_c2"/>
</dbReference>
<keyword evidence="9" id="KW-0408">Iron</keyword>
<evidence type="ECO:0000256" key="6">
    <source>
        <dbReference type="ARBA" id="ARBA00022801"/>
    </source>
</evidence>
<dbReference type="GO" id="GO:0003678">
    <property type="term" value="F:DNA helicase activity"/>
    <property type="evidence" value="ECO:0007669"/>
    <property type="project" value="InterPro"/>
</dbReference>
<dbReference type="InterPro" id="IPR014013">
    <property type="entry name" value="Helic_SF1/SF2_ATP-bd_DinG/Rad3"/>
</dbReference>
<dbReference type="SMART" id="SM00487">
    <property type="entry name" value="DEXDc"/>
    <property type="match status" value="1"/>
</dbReference>
<dbReference type="InterPro" id="IPR045028">
    <property type="entry name" value="DinG/Rad3-like"/>
</dbReference>